<protein>
    <submittedName>
        <fullName evidence="7">M20/M25/M40 family metallo-hydrolase</fullName>
    </submittedName>
</protein>
<dbReference type="PANTHER" id="PTHR43808">
    <property type="entry name" value="ACETYLORNITHINE DEACETYLASE"/>
    <property type="match status" value="1"/>
</dbReference>
<dbReference type="InterPro" id="IPR036264">
    <property type="entry name" value="Bact_exopeptidase_dim_dom"/>
</dbReference>
<keyword evidence="5" id="KW-0170">Cobalt</keyword>
<dbReference type="PROSITE" id="PS00758">
    <property type="entry name" value="ARGE_DAPE_CPG2_1"/>
    <property type="match status" value="1"/>
</dbReference>
<evidence type="ECO:0000259" key="6">
    <source>
        <dbReference type="Pfam" id="PF07687"/>
    </source>
</evidence>
<organism evidence="7 8">
    <name type="scientific">Sodaliphilus pleomorphus</name>
    <dbReference type="NCBI Taxonomy" id="2606626"/>
    <lineage>
        <taxon>Bacteria</taxon>
        <taxon>Pseudomonadati</taxon>
        <taxon>Bacteroidota</taxon>
        <taxon>Bacteroidia</taxon>
        <taxon>Bacteroidales</taxon>
        <taxon>Muribaculaceae</taxon>
        <taxon>Sodaliphilus</taxon>
    </lineage>
</organism>
<dbReference type="GO" id="GO:0046872">
    <property type="term" value="F:metal ion binding"/>
    <property type="evidence" value="ECO:0007669"/>
    <property type="project" value="UniProtKB-KW"/>
</dbReference>
<dbReference type="InterPro" id="IPR050072">
    <property type="entry name" value="Peptidase_M20A"/>
</dbReference>
<dbReference type="CDD" id="cd05651">
    <property type="entry name" value="M20_ArgE_DapE-like"/>
    <property type="match status" value="1"/>
</dbReference>
<dbReference type="Pfam" id="PF07687">
    <property type="entry name" value="M20_dimer"/>
    <property type="match status" value="1"/>
</dbReference>
<dbReference type="InterPro" id="IPR002933">
    <property type="entry name" value="Peptidase_M20"/>
</dbReference>
<gene>
    <name evidence="7" type="ORF">FYJ29_09545</name>
</gene>
<keyword evidence="2" id="KW-0479">Metal-binding</keyword>
<keyword evidence="8" id="KW-1185">Reference proteome</keyword>
<comment type="cofactor">
    <cofactor evidence="1">
        <name>Zn(2+)</name>
        <dbReference type="ChEBI" id="CHEBI:29105"/>
    </cofactor>
</comment>
<dbReference type="InterPro" id="IPR001261">
    <property type="entry name" value="ArgE/DapE_CS"/>
</dbReference>
<dbReference type="SUPFAM" id="SSF53187">
    <property type="entry name" value="Zn-dependent exopeptidases"/>
    <property type="match status" value="1"/>
</dbReference>
<name>A0A6L5XE18_9BACT</name>
<dbReference type="EMBL" id="VULT01000014">
    <property type="protein sequence ID" value="MSS17997.1"/>
    <property type="molecule type" value="Genomic_DNA"/>
</dbReference>
<keyword evidence="3 7" id="KW-0378">Hydrolase</keyword>
<evidence type="ECO:0000313" key="7">
    <source>
        <dbReference type="EMBL" id="MSS17997.1"/>
    </source>
</evidence>
<sequence>MDIDEIYYEAIDLLKAMIATPRVSREENEVAGVVEHHMRAWGMNPKRSGNNLWCMPPDFDPAKPTVLLNAHLDTVKPVEGWKHDPYTPTQEGGRIYGLGSNDDGASVVSLMAAHRMLAGHEQPCNFIFLASAEEEVSGKDGIEMVLPMLPRIDVALVGEPTGMNPAIAEKGLMVLDAVVHGVAGHAARNEGVNAIYLAVDAINKLRHLEWEKVSPTLGPVKVTVTKIEAGQQHNIVPDVCKMLIDVRTTDAYTNAETLQLLREAVPGCALTPHSTRLNPSSIDASHPLVQRAVMLGKEPYGSPTLSDQALMPFPSLKMGPGQSSRSHTADEYIECDEVREAIDTYIVLLNGLHL</sequence>
<keyword evidence="4" id="KW-0862">Zinc</keyword>
<reference evidence="7 8" key="1">
    <citation type="submission" date="2019-08" db="EMBL/GenBank/DDBJ databases">
        <title>In-depth cultivation of the pig gut microbiome towards novel bacterial diversity and tailored functional studies.</title>
        <authorList>
            <person name="Wylensek D."/>
            <person name="Hitch T.C.A."/>
            <person name="Clavel T."/>
        </authorList>
    </citation>
    <scope>NUCLEOTIDE SEQUENCE [LARGE SCALE GENOMIC DNA]</scope>
    <source>
        <strain evidence="7 8">Oil-RF-744-WCA-WT-10</strain>
    </source>
</reference>
<dbReference type="Pfam" id="PF01546">
    <property type="entry name" value="Peptidase_M20"/>
    <property type="match status" value="1"/>
</dbReference>
<proteinExistence type="predicted"/>
<dbReference type="RefSeq" id="WP_154328501.1">
    <property type="nucleotide sequence ID" value="NZ_CP045696.1"/>
</dbReference>
<dbReference type="SUPFAM" id="SSF55031">
    <property type="entry name" value="Bacterial exopeptidase dimerisation domain"/>
    <property type="match status" value="1"/>
</dbReference>
<evidence type="ECO:0000256" key="2">
    <source>
        <dbReference type="ARBA" id="ARBA00022723"/>
    </source>
</evidence>
<dbReference type="PANTHER" id="PTHR43808:SF31">
    <property type="entry name" value="N-ACETYL-L-CITRULLINE DEACETYLASE"/>
    <property type="match status" value="1"/>
</dbReference>
<evidence type="ECO:0000256" key="5">
    <source>
        <dbReference type="ARBA" id="ARBA00023285"/>
    </source>
</evidence>
<evidence type="ECO:0000256" key="4">
    <source>
        <dbReference type="ARBA" id="ARBA00022833"/>
    </source>
</evidence>
<dbReference type="Gene3D" id="3.40.630.10">
    <property type="entry name" value="Zn peptidases"/>
    <property type="match status" value="2"/>
</dbReference>
<comment type="caution">
    <text evidence="7">The sequence shown here is derived from an EMBL/GenBank/DDBJ whole genome shotgun (WGS) entry which is preliminary data.</text>
</comment>
<dbReference type="AlphaFoldDB" id="A0A6L5XE18"/>
<evidence type="ECO:0000256" key="3">
    <source>
        <dbReference type="ARBA" id="ARBA00022801"/>
    </source>
</evidence>
<evidence type="ECO:0000256" key="1">
    <source>
        <dbReference type="ARBA" id="ARBA00001947"/>
    </source>
</evidence>
<dbReference type="Proteomes" id="UP000483362">
    <property type="component" value="Unassembled WGS sequence"/>
</dbReference>
<accession>A0A6L5XE18</accession>
<evidence type="ECO:0000313" key="8">
    <source>
        <dbReference type="Proteomes" id="UP000483362"/>
    </source>
</evidence>
<dbReference type="InterPro" id="IPR011650">
    <property type="entry name" value="Peptidase_M20_dimer"/>
</dbReference>
<dbReference type="GO" id="GO:0008777">
    <property type="term" value="F:acetylornithine deacetylase activity"/>
    <property type="evidence" value="ECO:0007669"/>
    <property type="project" value="TreeGrafter"/>
</dbReference>
<feature type="domain" description="Peptidase M20 dimerisation" evidence="6">
    <location>
        <begin position="167"/>
        <end position="265"/>
    </location>
</feature>
<dbReference type="GO" id="GO:0006526">
    <property type="term" value="P:L-arginine biosynthetic process"/>
    <property type="evidence" value="ECO:0007669"/>
    <property type="project" value="TreeGrafter"/>
</dbReference>